<evidence type="ECO:0000313" key="1">
    <source>
        <dbReference type="EMBL" id="SHH70026.1"/>
    </source>
</evidence>
<evidence type="ECO:0000313" key="2">
    <source>
        <dbReference type="Proteomes" id="UP000184109"/>
    </source>
</evidence>
<accession>A0A1M5V4C1</accession>
<dbReference type="EMBL" id="FQXQ01000003">
    <property type="protein sequence ID" value="SHH70026.1"/>
    <property type="molecule type" value="Genomic_DNA"/>
</dbReference>
<reference evidence="2" key="1">
    <citation type="submission" date="2016-11" db="EMBL/GenBank/DDBJ databases">
        <authorList>
            <person name="Varghese N."/>
            <person name="Submissions S."/>
        </authorList>
    </citation>
    <scope>NUCLEOTIDE SEQUENCE [LARGE SCALE GENOMIC DNA]</scope>
    <source>
        <strain evidence="2">DSM 100572</strain>
    </source>
</reference>
<dbReference type="STRING" id="1195760.SAMN05444281_1494"/>
<gene>
    <name evidence="1" type="ORF">SAMN05444281_1494</name>
</gene>
<proteinExistence type="predicted"/>
<name>A0A1M5V4C1_9FLAO</name>
<organism evidence="1 2">
    <name type="scientific">Wenyingzhuangia marina</name>
    <dbReference type="NCBI Taxonomy" id="1195760"/>
    <lineage>
        <taxon>Bacteria</taxon>
        <taxon>Pseudomonadati</taxon>
        <taxon>Bacteroidota</taxon>
        <taxon>Flavobacteriia</taxon>
        <taxon>Flavobacteriales</taxon>
        <taxon>Flavobacteriaceae</taxon>
        <taxon>Wenyingzhuangia</taxon>
    </lineage>
</organism>
<sequence>MKDYKNLAEIKRDLKVLQLKRKIAIEELKYVKKSTVENFQPYHWLQAYLIKKATKLGIEFLFRTKNKA</sequence>
<dbReference type="OrthoDB" id="1149272at2"/>
<dbReference type="AlphaFoldDB" id="A0A1M5V4C1"/>
<keyword evidence="2" id="KW-1185">Reference proteome</keyword>
<dbReference type="RefSeq" id="WP_073120071.1">
    <property type="nucleotide sequence ID" value="NZ_BMEN01000003.1"/>
</dbReference>
<dbReference type="Proteomes" id="UP000184109">
    <property type="component" value="Unassembled WGS sequence"/>
</dbReference>
<protein>
    <submittedName>
        <fullName evidence="1">Uncharacterized protein</fullName>
    </submittedName>
</protein>